<dbReference type="AlphaFoldDB" id="A0A0A0INP2"/>
<gene>
    <name evidence="2" type="ORF">Z955_00905</name>
</gene>
<dbReference type="EMBL" id="JDRY01000002">
    <property type="protein sequence ID" value="KGN01767.1"/>
    <property type="molecule type" value="Genomic_DNA"/>
</dbReference>
<sequence length="306" mass="34930">MKIGIPKGLLYCRYYPFIKKFLLELGVEFIVSEDTNKTILNNGVKYSVDEACLPIKIFHGHVVSLVGKCDLIIIPRIMSIRKKEFICPKFCGIPEMIKNSIPNLPKITELPIDISSPKSLYNWCRYIGKYVGAKSGDIKRAYYRAIITQKNFKTGIEDNEYKINIGLLGHPYNVYDNFVNMNLVKKLHGFGVGVVTEEVVEEQEIEDEINKLFKRPFWSFARNAYGAAGNFYKNKKVDGIIYISSFACGIDSVVVELIKNRIEDFPLLILKVDEQTGEAGFSTRIEAFVDMIERRKKIENNISKLG</sequence>
<evidence type="ECO:0000259" key="1">
    <source>
        <dbReference type="Pfam" id="PF09989"/>
    </source>
</evidence>
<reference evidence="2 3" key="1">
    <citation type="submission" date="2014-01" db="EMBL/GenBank/DDBJ databases">
        <title>Plasmidome dynamics in the species complex Clostridium novyi sensu lato converts strains of independent lineages into distinctly different pathogens.</title>
        <authorList>
            <person name="Skarin H."/>
            <person name="Segerman B."/>
        </authorList>
    </citation>
    <scope>NUCLEOTIDE SEQUENCE [LARGE SCALE GENOMIC DNA]</scope>
    <source>
        <strain evidence="2 3">DC5</strain>
    </source>
</reference>
<protein>
    <submittedName>
        <fullName evidence="2">2-hydroxyglutaryl-CoA dehydratase</fullName>
    </submittedName>
</protein>
<dbReference type="Proteomes" id="UP000030014">
    <property type="component" value="Unassembled WGS sequence"/>
</dbReference>
<proteinExistence type="predicted"/>
<dbReference type="InterPro" id="IPR018709">
    <property type="entry name" value="CoA_activase_DUF2229"/>
</dbReference>
<name>A0A0A0INP2_CLOBO</name>
<organism evidence="2 3">
    <name type="scientific">Clostridium botulinum C/D str. DC5</name>
    <dbReference type="NCBI Taxonomy" id="1443128"/>
    <lineage>
        <taxon>Bacteria</taxon>
        <taxon>Bacillati</taxon>
        <taxon>Bacillota</taxon>
        <taxon>Clostridia</taxon>
        <taxon>Eubacteriales</taxon>
        <taxon>Clostridiaceae</taxon>
        <taxon>Clostridium</taxon>
    </lineage>
</organism>
<accession>A0A0A0INP2</accession>
<dbReference type="PANTHER" id="PTHR32329">
    <property type="entry name" value="BIFUNCTIONAL PROTEIN [INCLUDES 2-HYDROXYACYL-COA DEHYDRATASE (N-TER) AND ITS ACTIVATOR DOMAIN (C_TERM)-RELATED"/>
    <property type="match status" value="1"/>
</dbReference>
<evidence type="ECO:0000313" key="2">
    <source>
        <dbReference type="EMBL" id="KGN01767.1"/>
    </source>
</evidence>
<dbReference type="InterPro" id="IPR051805">
    <property type="entry name" value="Dehydratase_Activator_Redct"/>
</dbReference>
<dbReference type="PANTHER" id="PTHR32329:SF2">
    <property type="entry name" value="BIFUNCTIONAL PROTEIN [INCLUDES 2-HYDROXYACYL-COA DEHYDRATASE (N-TER) AND ITS ACTIVATOR DOMAIN (C_TERM)"/>
    <property type="match status" value="1"/>
</dbReference>
<dbReference type="Gene3D" id="3.40.50.11900">
    <property type="match status" value="1"/>
</dbReference>
<comment type="caution">
    <text evidence="2">The sequence shown here is derived from an EMBL/GenBank/DDBJ whole genome shotgun (WGS) entry which is preliminary data.</text>
</comment>
<dbReference type="Pfam" id="PF09989">
    <property type="entry name" value="DUF2229"/>
    <property type="match status" value="1"/>
</dbReference>
<evidence type="ECO:0000313" key="3">
    <source>
        <dbReference type="Proteomes" id="UP000030014"/>
    </source>
</evidence>
<dbReference type="RefSeq" id="WP_039257584.1">
    <property type="nucleotide sequence ID" value="NZ_JDRY01000002.1"/>
</dbReference>
<feature type="domain" description="DUF2229" evidence="1">
    <location>
        <begin position="2"/>
        <end position="199"/>
    </location>
</feature>